<comment type="caution">
    <text evidence="3">The sequence shown here is derived from an EMBL/GenBank/DDBJ whole genome shotgun (WGS) entry which is preliminary data.</text>
</comment>
<proteinExistence type="predicted"/>
<feature type="compositionally biased region" description="Polar residues" evidence="2">
    <location>
        <begin position="1"/>
        <end position="17"/>
    </location>
</feature>
<evidence type="ECO:0000313" key="4">
    <source>
        <dbReference type="Proteomes" id="UP000688137"/>
    </source>
</evidence>
<evidence type="ECO:0000256" key="2">
    <source>
        <dbReference type="SAM" id="MobiDB-lite"/>
    </source>
</evidence>
<dbReference type="Proteomes" id="UP000688137">
    <property type="component" value="Unassembled WGS sequence"/>
</dbReference>
<dbReference type="OMA" id="NQFWISG"/>
<dbReference type="AlphaFoldDB" id="A0A8S1PJC5"/>
<protein>
    <recommendedName>
        <fullName evidence="5">GAF domain-containing protein</fullName>
    </recommendedName>
</protein>
<dbReference type="EMBL" id="CAJJDM010000122">
    <property type="protein sequence ID" value="CAD8102893.1"/>
    <property type="molecule type" value="Genomic_DNA"/>
</dbReference>
<feature type="region of interest" description="Disordered" evidence="2">
    <location>
        <begin position="1"/>
        <end position="26"/>
    </location>
</feature>
<evidence type="ECO:0000256" key="1">
    <source>
        <dbReference type="SAM" id="Coils"/>
    </source>
</evidence>
<gene>
    <name evidence="3" type="ORF">PPRIM_AZ9-3.1.T1190143</name>
</gene>
<sequence>MSNTNRAFRMKQVQSPRLFSDQPLKTLPDERTTTVFNQSRKMESQSSNDNALENRLYYIEQLAESLKSSTSIEQTRILSSLQEIAKTLKSISKTEIELNQKNKQLDHVTMESVMQKQTIQKLKDQQNHYKMDNEGYLKQLTLSQQDQHKLCRDLLQQKKLVEEQYKKIKFLEKRIEMMLEKNLYSHSEELRNTLSELIRDNEQLKRDLVKKEKENERLKDLNSKLLQQNNRLTKKLDSLKTKKVGVKDIITENQQISNYAFNPNSLPSNLEFRLNDLDNDDCDFLLDLIEHGPEVFTNQVVTLDSIQQKKDLINLVASQFISARDFSEKINQIMNEFITMISYKSIQDFQIHVSKAFRPIFGTEIVHLWIIDGMTCRAQTYDCNGVQHVALLTDGIFSQLVFEDYGIRSPSKKQELLYITENNEVFGKNFLLLPIMGNSSKPCGILEIQNIQENLFLDSQYYGLLINMLSKSVVQSILDFEALIKELNYRDLFYRCFNRLIQCKDKEHFCSALQESAMQIFQIAQTKLLFIENNQFWISGRSYHLQAGCAYQIYLKGKPQIFTQITRQDHFDENTDISSILPVFIAPIYLNEKVTAILQFILKKKQMIDKHPFGNQANIGFRLDTIDQDAQKFYEIVQNAFQIVFR</sequence>
<reference evidence="3" key="1">
    <citation type="submission" date="2021-01" db="EMBL/GenBank/DDBJ databases">
        <authorList>
            <consortium name="Genoscope - CEA"/>
            <person name="William W."/>
        </authorList>
    </citation>
    <scope>NUCLEOTIDE SEQUENCE</scope>
</reference>
<evidence type="ECO:0008006" key="5">
    <source>
        <dbReference type="Google" id="ProtNLM"/>
    </source>
</evidence>
<evidence type="ECO:0000313" key="3">
    <source>
        <dbReference type="EMBL" id="CAD8102893.1"/>
    </source>
</evidence>
<keyword evidence="1" id="KW-0175">Coiled coil</keyword>
<name>A0A8S1PJC5_PARPR</name>
<accession>A0A8S1PJC5</accession>
<keyword evidence="4" id="KW-1185">Reference proteome</keyword>
<feature type="coiled-coil region" evidence="1">
    <location>
        <begin position="154"/>
        <end position="242"/>
    </location>
</feature>
<organism evidence="3 4">
    <name type="scientific">Paramecium primaurelia</name>
    <dbReference type="NCBI Taxonomy" id="5886"/>
    <lineage>
        <taxon>Eukaryota</taxon>
        <taxon>Sar</taxon>
        <taxon>Alveolata</taxon>
        <taxon>Ciliophora</taxon>
        <taxon>Intramacronucleata</taxon>
        <taxon>Oligohymenophorea</taxon>
        <taxon>Peniculida</taxon>
        <taxon>Parameciidae</taxon>
        <taxon>Paramecium</taxon>
    </lineage>
</organism>